<proteinExistence type="predicted"/>
<feature type="domain" description="Polysaccharide export protein N-terminal" evidence="3">
    <location>
        <begin position="93"/>
        <end position="165"/>
    </location>
</feature>
<dbReference type="GO" id="GO:0015159">
    <property type="term" value="F:polysaccharide transmembrane transporter activity"/>
    <property type="evidence" value="ECO:0007669"/>
    <property type="project" value="InterPro"/>
</dbReference>
<dbReference type="InterPro" id="IPR003715">
    <property type="entry name" value="Poly_export_N"/>
</dbReference>
<dbReference type="Pfam" id="PF02563">
    <property type="entry name" value="Poly_export"/>
    <property type="match status" value="1"/>
</dbReference>
<dbReference type="PANTHER" id="PTHR33619">
    <property type="entry name" value="POLYSACCHARIDE EXPORT PROTEIN GFCE-RELATED"/>
    <property type="match status" value="1"/>
</dbReference>
<feature type="chain" id="PRO_5013268324" evidence="2">
    <location>
        <begin position="23"/>
        <end position="409"/>
    </location>
</feature>
<organism evidence="4 5">
    <name type="scientific">Loktanella atrilutea</name>
    <dbReference type="NCBI Taxonomy" id="366533"/>
    <lineage>
        <taxon>Bacteria</taxon>
        <taxon>Pseudomonadati</taxon>
        <taxon>Pseudomonadota</taxon>
        <taxon>Alphaproteobacteria</taxon>
        <taxon>Rhodobacterales</taxon>
        <taxon>Roseobacteraceae</taxon>
        <taxon>Loktanella</taxon>
    </lineage>
</organism>
<dbReference type="InterPro" id="IPR049712">
    <property type="entry name" value="Poly_export"/>
</dbReference>
<dbReference type="AlphaFoldDB" id="A0A1M4XKT3"/>
<reference evidence="5" key="1">
    <citation type="submission" date="2016-11" db="EMBL/GenBank/DDBJ databases">
        <authorList>
            <person name="Varghese N."/>
            <person name="Submissions S."/>
        </authorList>
    </citation>
    <scope>NUCLEOTIDE SEQUENCE [LARGE SCALE GENOMIC DNA]</scope>
    <source>
        <strain evidence="5">DSM 29326</strain>
    </source>
</reference>
<dbReference type="PANTHER" id="PTHR33619:SF3">
    <property type="entry name" value="POLYSACCHARIDE EXPORT PROTEIN GFCE-RELATED"/>
    <property type="match status" value="1"/>
</dbReference>
<sequence length="409" mass="43308">MAHSIPLCCALSLLMLTPACTAYDTPDNIEPVATGDAYQAQYRDPSVTRANAMFLRSEALNAQKCLPYGGLDANGAGLGKGSAMADAILQGERLTRNDLLDVRVGDDPTFSGSYVVSRDGTLKLPFLDPIQAQGRSTTEVEADILRGLQAKDFYADAPQLSVRVTDFASVTVGVSGAVFEPHAVEIGGVPGDGLDVLRQAALGASTEGRNLSAALRAVGGVRPDADISAVEVRRGGVLYRLDMRGVFEGQNAVDIMLLTGDEVRVPSRQCFQEDLMRPSPISPPGVSLFLSNLTQPASNNAAAAIGQTVREVPYGTRYLQAVIDANCVGGPRSTSADRSSVLFTRNPVTGVSAVIERDIEDLLRRADRDDYDPYLLPGDALACYDSTVTNIAEVGRIFGILGAATLIAR</sequence>
<dbReference type="Proteomes" id="UP000183987">
    <property type="component" value="Unassembled WGS sequence"/>
</dbReference>
<feature type="signal peptide" evidence="2">
    <location>
        <begin position="1"/>
        <end position="22"/>
    </location>
</feature>
<dbReference type="Gene3D" id="3.10.560.10">
    <property type="entry name" value="Outer membrane lipoprotein wza domain like"/>
    <property type="match status" value="1"/>
</dbReference>
<gene>
    <name evidence="4" type="ORF">SAMN05444339_102517</name>
</gene>
<evidence type="ECO:0000259" key="3">
    <source>
        <dbReference type="Pfam" id="PF02563"/>
    </source>
</evidence>
<keyword evidence="5" id="KW-1185">Reference proteome</keyword>
<evidence type="ECO:0000313" key="5">
    <source>
        <dbReference type="Proteomes" id="UP000183987"/>
    </source>
</evidence>
<keyword evidence="1 2" id="KW-0732">Signal</keyword>
<dbReference type="EMBL" id="FQUE01000002">
    <property type="protein sequence ID" value="SHE94051.1"/>
    <property type="molecule type" value="Genomic_DNA"/>
</dbReference>
<accession>A0A1M4XKT3</accession>
<evidence type="ECO:0000256" key="1">
    <source>
        <dbReference type="ARBA" id="ARBA00022729"/>
    </source>
</evidence>
<dbReference type="STRING" id="366533.SAMN05444339_102517"/>
<protein>
    <submittedName>
        <fullName evidence="4">Polysaccharide biosynthesis/export protein</fullName>
    </submittedName>
</protein>
<evidence type="ECO:0000313" key="4">
    <source>
        <dbReference type="EMBL" id="SHE94051.1"/>
    </source>
</evidence>
<evidence type="ECO:0000256" key="2">
    <source>
        <dbReference type="SAM" id="SignalP"/>
    </source>
</evidence>
<name>A0A1M4XKT3_LOKAT</name>